<dbReference type="AlphaFoldDB" id="F3QZ35"/>
<gene>
    <name evidence="3" type="ORF">HMPREF9442_03481</name>
</gene>
<keyword evidence="2" id="KW-0812">Transmembrane</keyword>
<keyword evidence="4" id="KW-1185">Reference proteome</keyword>
<proteinExistence type="predicted"/>
<evidence type="ECO:0000256" key="2">
    <source>
        <dbReference type="SAM" id="Phobius"/>
    </source>
</evidence>
<evidence type="ECO:0000313" key="4">
    <source>
        <dbReference type="Proteomes" id="UP000005546"/>
    </source>
</evidence>
<keyword evidence="2" id="KW-0472">Membrane</keyword>
<feature type="coiled-coil region" evidence="1">
    <location>
        <begin position="472"/>
        <end position="516"/>
    </location>
</feature>
<dbReference type="OrthoDB" id="1057433at2"/>
<protein>
    <submittedName>
        <fullName evidence="3">Uncharacterized protein</fullName>
    </submittedName>
</protein>
<evidence type="ECO:0000256" key="1">
    <source>
        <dbReference type="SAM" id="Coils"/>
    </source>
</evidence>
<evidence type="ECO:0000313" key="3">
    <source>
        <dbReference type="EMBL" id="EGG49964.1"/>
    </source>
</evidence>
<reference evidence="3 4" key="1">
    <citation type="submission" date="2011-02" db="EMBL/GenBank/DDBJ databases">
        <authorList>
            <person name="Weinstock G."/>
            <person name="Sodergren E."/>
            <person name="Clifton S."/>
            <person name="Fulton L."/>
            <person name="Fulton B."/>
            <person name="Courtney L."/>
            <person name="Fronick C."/>
            <person name="Harrison M."/>
            <person name="Strong C."/>
            <person name="Farmer C."/>
            <person name="Delahaunty K."/>
            <person name="Markovic C."/>
            <person name="Hall O."/>
            <person name="Minx P."/>
            <person name="Tomlinson C."/>
            <person name="Mitreva M."/>
            <person name="Hou S."/>
            <person name="Chen J."/>
            <person name="Wollam A."/>
            <person name="Pepin K.H."/>
            <person name="Johnson M."/>
            <person name="Bhonagiri V."/>
            <person name="Zhang X."/>
            <person name="Suruliraj S."/>
            <person name="Warren W."/>
            <person name="Chinwalla A."/>
            <person name="Mardis E.R."/>
            <person name="Wilson R.K."/>
        </authorList>
    </citation>
    <scope>NUCLEOTIDE SEQUENCE [LARGE SCALE GENOMIC DNA]</scope>
    <source>
        <strain evidence="3 4">YIT 11841</strain>
    </source>
</reference>
<keyword evidence="2" id="KW-1133">Transmembrane helix</keyword>
<feature type="transmembrane region" description="Helical" evidence="2">
    <location>
        <begin position="45"/>
        <end position="63"/>
    </location>
</feature>
<dbReference type="EMBL" id="AFBR01000098">
    <property type="protein sequence ID" value="EGG49964.1"/>
    <property type="molecule type" value="Genomic_DNA"/>
</dbReference>
<sequence>MRHKLKAFAFKTYTFALSGLRINHGIVFIVSHIKLFNDMKNKHYVTLLFATLLSPIGAAAASWTPPTITGQELKTGETQYAYNVKANGFLNANSTQTTVVTDAGLPLYITSSTNNTYLLGTTADEGVTYTYIYYEDNQTSKAGGEAGRTHLNWNIEPQGDGTYYIRPDKADENYGEDYFPDMWMGWKNDGTDVIYPLIDAYEDTYGLAWKFVGETEYLHFYNLKSLSDAMAKAQDYGLDITSALNVYNNAASTNEDLEAATTDLKTKIREYEIEHATYDKPVDLSDLLENYKFEDNFEVGSSDIPGWTQEPANSFTYGADNLNNTNTNLGRWAFDDTGFTDAKIYQSLVDVPNGKYELKVDYICIDQNPSNPESDGKDPEDYSVTGNTLYAITSLGTSSVNLSSGSRWGSASTSITFFVTDGKLETGVEMQNSTANWFVLGNLKLSYYGKDAIKDELQVIVDKAKAVNNGMNQTYRDRLDKVIAEAENYIANGGNVADMTNKAEELNEAIKAAEENGMAYGTLQRTYEVADSILNTLEGEVNDDIMALSDYMAEIDIETILIEYPYTTEELGEIISKMDLLTQSAQHSLIGEGTNVTEFITNPSFTDGVNGWTITDFDAEKLGLSNDLLTIGDGQTGEINQTLLGMPNGVYELSVQAFQRADWNFEKMDSLWSIGKGDSLISTVSSYIFLNDGEHKIKHSFQDAFTGDEFTASWDIRQGTKSGVMMPNTESGARQYFDKGYFKNTVQAFVIDGKLTFGIRNYGDQFARWGCYDNFTLTYVGKDLEKVIALLEQWLEKVEPYLGEKMNGAIKKQMTEAYNRGTELVNDPEADFDECIDVIATLTEAIGNVDESIESFKLLAHANEVAAKDLAYEGVAATESGQQLQALYDTYSAGYQNESDELTPEKIDEIAARYLELARNAKIEKGIKANDDLTHVLVNPSFEDQYGLGEGVNSVYNAPFGWTFMIDSIVCTKAEDMNAAGLNNFTSPDKNVDCTDGEYGFCLQSGDFPDVYMYQTVEGLPAGYYKVTVDMVVPNDNDDYRLAGQRLFVNNAAMYYGWEDEYDLDLLEEGHPYEVERTFGGYDEVDCKNNGDMGDKGPLNTLEVVVHLAANEPLKLGVRTDGHWEYTYKRTVAPEGWNNCGWCKFDNVRLTCVSLDNGESIDETLATGKVKSEEIYSVDGIKLPRLQKGVNILRQTMEDGTTATKKTIVK</sequence>
<keyword evidence="1" id="KW-0175">Coiled coil</keyword>
<name>F3QZ35_9BACT</name>
<organism evidence="3 4">
    <name type="scientific">Paraprevotella xylaniphila YIT 11841</name>
    <dbReference type="NCBI Taxonomy" id="762982"/>
    <lineage>
        <taxon>Bacteria</taxon>
        <taxon>Pseudomonadati</taxon>
        <taxon>Bacteroidota</taxon>
        <taxon>Bacteroidia</taxon>
        <taxon>Bacteroidales</taxon>
        <taxon>Prevotellaceae</taxon>
        <taxon>Paraprevotella</taxon>
    </lineage>
</organism>
<comment type="caution">
    <text evidence="3">The sequence shown here is derived from an EMBL/GenBank/DDBJ whole genome shotgun (WGS) entry which is preliminary data.</text>
</comment>
<accession>F3QZ35</accession>
<dbReference type="Proteomes" id="UP000005546">
    <property type="component" value="Unassembled WGS sequence"/>
</dbReference>
<dbReference type="HOGENOM" id="CLU_007403_0_0_10"/>